<feature type="domain" description="Putative auto-transporter adhesin head GIN" evidence="1">
    <location>
        <begin position="218"/>
        <end position="421"/>
    </location>
</feature>
<evidence type="ECO:0000259" key="1">
    <source>
        <dbReference type="Pfam" id="PF10988"/>
    </source>
</evidence>
<dbReference type="InterPro" id="IPR025348">
    <property type="entry name" value="DUF4252"/>
</dbReference>
<organism evidence="2 3">
    <name type="scientific">Chryseobacterium arthrosphaerae</name>
    <dbReference type="NCBI Taxonomy" id="651561"/>
    <lineage>
        <taxon>Bacteria</taxon>
        <taxon>Pseudomonadati</taxon>
        <taxon>Bacteroidota</taxon>
        <taxon>Flavobacteriia</taxon>
        <taxon>Flavobacteriales</taxon>
        <taxon>Weeksellaceae</taxon>
        <taxon>Chryseobacterium group</taxon>
        <taxon>Chryseobacterium</taxon>
    </lineage>
</organism>
<evidence type="ECO:0000313" key="2">
    <source>
        <dbReference type="EMBL" id="RTZ50479.1"/>
    </source>
</evidence>
<comment type="caution">
    <text evidence="2">The sequence shown here is derived from an EMBL/GenBank/DDBJ whole genome shotgun (WGS) entry which is preliminary data.</text>
</comment>
<evidence type="ECO:0000313" key="3">
    <source>
        <dbReference type="Proteomes" id="UP000276953"/>
    </source>
</evidence>
<sequence>MTANTKNQINPMKKIFFIIAIILSGFVTSSAQTDKLNKLFQDFEKNGGVTSINIKKPMFKLLNTIDVNDAYVGKIKPILNEVDGLKILIIPKATFPEDLEDDNVENIKLNEEKSEKVNRALKSLNFNELMTMNNDGTSMKFLAEEEKDNYLENLVFNVDSKEENIIFILNGKMKMSDVNKIINSSELKTNSVTTSVRNDLTSDNTSSYLNGDNRNVGEFSRIEASVGVNVIFKQENNRNVKVIADADKLQYVITKVENGVLKIYIDNKGQRNVRFKNLSINVSSPHIYGVKTSSGSIFTVLDTVVENNMDIEAEAGSVIKGNFNIKQDAAVNVSSGSVLKADLTASKLALDISSGANVNLSGQAASAVIDVNSGSSTKLEDLKIASAVAESTSGASLSLFVTDKLKIKVSSGAAVKLKGNPELDAKVDKISGGTLRQVK</sequence>
<name>A0A3S0PTG4_9FLAO</name>
<protein>
    <submittedName>
        <fullName evidence="2">DUF4252 domain-containing protein</fullName>
    </submittedName>
</protein>
<dbReference type="Pfam" id="PF14060">
    <property type="entry name" value="DUF4252"/>
    <property type="match status" value="1"/>
</dbReference>
<reference evidence="2 3" key="1">
    <citation type="submission" date="2018-12" db="EMBL/GenBank/DDBJ databases">
        <title>Draft Genome Sequence of Chryseobacterium arthrosphaerae strain ED882-96 Isolated from the Blood of a Patient with Liver Cirrhosis in Taiwan.</title>
        <authorList>
            <person name="Lin J.-N."/>
            <person name="Lai C.-H."/>
            <person name="Yang C.-H."/>
            <person name="Huang Y.-H."/>
        </authorList>
    </citation>
    <scope>NUCLEOTIDE SEQUENCE [LARGE SCALE GENOMIC DNA]</scope>
    <source>
        <strain evidence="2 3">ED882-96</strain>
    </source>
</reference>
<dbReference type="Gene3D" id="2.160.20.120">
    <property type="match status" value="1"/>
</dbReference>
<dbReference type="AlphaFoldDB" id="A0A3S0PTG4"/>
<accession>A0A3S0PTG4</accession>
<proteinExistence type="predicted"/>
<dbReference type="InterPro" id="IPR021255">
    <property type="entry name" value="DUF2807"/>
</dbReference>
<dbReference type="EMBL" id="RYFC01000001">
    <property type="protein sequence ID" value="RTZ50479.1"/>
    <property type="molecule type" value="Genomic_DNA"/>
</dbReference>
<gene>
    <name evidence="2" type="ORF">EJ377_08555</name>
</gene>
<dbReference type="Pfam" id="PF10988">
    <property type="entry name" value="DUF2807"/>
    <property type="match status" value="1"/>
</dbReference>
<dbReference type="Proteomes" id="UP000276953">
    <property type="component" value="Unassembled WGS sequence"/>
</dbReference>